<accession>A0A0E9UXH7</accession>
<dbReference type="EMBL" id="GBXM01038131">
    <property type="protein sequence ID" value="JAH70446.1"/>
    <property type="molecule type" value="Transcribed_RNA"/>
</dbReference>
<evidence type="ECO:0000313" key="1">
    <source>
        <dbReference type="EMBL" id="JAH70446.1"/>
    </source>
</evidence>
<protein>
    <submittedName>
        <fullName evidence="1">Uncharacterized protein</fullName>
    </submittedName>
</protein>
<reference evidence="1" key="2">
    <citation type="journal article" date="2015" name="Fish Shellfish Immunol.">
        <title>Early steps in the European eel (Anguilla anguilla)-Vibrio vulnificus interaction in the gills: Role of the RtxA13 toxin.</title>
        <authorList>
            <person name="Callol A."/>
            <person name="Pajuelo D."/>
            <person name="Ebbesson L."/>
            <person name="Teles M."/>
            <person name="MacKenzie S."/>
            <person name="Amaro C."/>
        </authorList>
    </citation>
    <scope>NUCLEOTIDE SEQUENCE</scope>
</reference>
<sequence>MTTAALFPPLCDWYSQVIRVYNLRKSQVMLTTLGIKDLARGRCDSASSGTLESCPSLAFL</sequence>
<proteinExistence type="predicted"/>
<reference evidence="1" key="1">
    <citation type="submission" date="2014-11" db="EMBL/GenBank/DDBJ databases">
        <authorList>
            <person name="Amaro Gonzalez C."/>
        </authorList>
    </citation>
    <scope>NUCLEOTIDE SEQUENCE</scope>
</reference>
<name>A0A0E9UXH7_ANGAN</name>
<organism evidence="1">
    <name type="scientific">Anguilla anguilla</name>
    <name type="common">European freshwater eel</name>
    <name type="synonym">Muraena anguilla</name>
    <dbReference type="NCBI Taxonomy" id="7936"/>
    <lineage>
        <taxon>Eukaryota</taxon>
        <taxon>Metazoa</taxon>
        <taxon>Chordata</taxon>
        <taxon>Craniata</taxon>
        <taxon>Vertebrata</taxon>
        <taxon>Euteleostomi</taxon>
        <taxon>Actinopterygii</taxon>
        <taxon>Neopterygii</taxon>
        <taxon>Teleostei</taxon>
        <taxon>Anguilliformes</taxon>
        <taxon>Anguillidae</taxon>
        <taxon>Anguilla</taxon>
    </lineage>
</organism>
<dbReference type="AlphaFoldDB" id="A0A0E9UXH7"/>